<evidence type="ECO:0000313" key="3">
    <source>
        <dbReference type="Proteomes" id="UP000000557"/>
    </source>
</evidence>
<accession>Q7NI78</accession>
<name>Q7NI78_GLOVI</name>
<feature type="region of interest" description="Disordered" evidence="1">
    <location>
        <begin position="190"/>
        <end position="286"/>
    </location>
</feature>
<dbReference type="OrthoDB" id="592137at2"/>
<reference evidence="2 3" key="1">
    <citation type="journal article" date="2003" name="DNA Res.">
        <title>Complete genome structure of Gloeobacter violaceus PCC 7421, a cyanobacterium that lacks thylakoids.</title>
        <authorList>
            <person name="Nakamura Y."/>
            <person name="Kaneko T."/>
            <person name="Sato S."/>
            <person name="Mimuro M."/>
            <person name="Miyashita H."/>
            <person name="Tsuchiya T."/>
            <person name="Sasamoto S."/>
            <person name="Watanabe A."/>
            <person name="Kawashima K."/>
            <person name="Kishida Y."/>
            <person name="Kiyokawa C."/>
            <person name="Kohara M."/>
            <person name="Matsumoto M."/>
            <person name="Matsuno A."/>
            <person name="Nakazaki N."/>
            <person name="Shimpo S."/>
            <person name="Takeuchi C."/>
            <person name="Yamada M."/>
            <person name="Tabata S."/>
        </authorList>
    </citation>
    <scope>NUCLEOTIDE SEQUENCE [LARGE SCALE GENOMIC DNA]</scope>
    <source>
        <strain evidence="3">ATCC 29082 / PCC 7421</strain>
    </source>
</reference>
<protein>
    <submittedName>
        <fullName evidence="2">Glr2305 protein</fullName>
    </submittedName>
</protein>
<feature type="compositionally biased region" description="Polar residues" evidence="1">
    <location>
        <begin position="249"/>
        <end position="268"/>
    </location>
</feature>
<gene>
    <name evidence="2" type="ordered locus">glr2305</name>
</gene>
<feature type="compositionally biased region" description="Low complexity" evidence="1">
    <location>
        <begin position="206"/>
        <end position="218"/>
    </location>
</feature>
<sequence>MYATSNRLESSEDYSNRQSRGWIGQAREQTRNQTRALVEELAATHRWIGLVHERISRSRAHTIGRIVEAVIGLVDRAGYCWASAETIAGYAGCDRSTVFRLWPEIEFAGLLVSVRQAHGPNRVYLDAALIDRVLALDTPRWAANPTSPFWLRYRQWLGQSIAYRHSRAALEPSALKSRLNLTPNYLEDSDQQIQRSKGLAEPRAFPPQAADDTTATPTGKGALRPPLCSGPCPPSLGRETEKLSEGGMSLTQTAARQSNHNHPKQSSPPAGRECPRRCRPCSTAGQRWPRASTSAVCAIWSPSATRCDASTRCWRWPTPNPPGRSGVGLQPGSFGRFEGRET</sequence>
<organism evidence="2 3">
    <name type="scientific">Gloeobacter violaceus (strain ATCC 29082 / PCC 7421)</name>
    <dbReference type="NCBI Taxonomy" id="251221"/>
    <lineage>
        <taxon>Bacteria</taxon>
        <taxon>Bacillati</taxon>
        <taxon>Cyanobacteriota</taxon>
        <taxon>Cyanophyceae</taxon>
        <taxon>Gloeobacterales</taxon>
        <taxon>Gloeobacteraceae</taxon>
        <taxon>Gloeobacter</taxon>
    </lineage>
</organism>
<dbReference type="HOGENOM" id="CLU_810761_0_0_3"/>
<evidence type="ECO:0000313" key="2">
    <source>
        <dbReference type="EMBL" id="BAC90246.1"/>
    </source>
</evidence>
<dbReference type="KEGG" id="gvi:glr2305"/>
<reference evidence="2 3" key="2">
    <citation type="journal article" date="2003" name="DNA Res.">
        <title>Complete genome structure of Gloeobacter violaceus PCC 7421, a cyanobacterium that lacks thylakoids (supplement).</title>
        <authorList>
            <person name="Nakamura Y."/>
            <person name="Kaneko T."/>
            <person name="Sato S."/>
            <person name="Mimuro M."/>
            <person name="Miyashita H."/>
            <person name="Tsuchiya T."/>
            <person name="Sasamoto S."/>
            <person name="Watanabe A."/>
            <person name="Kawashima K."/>
            <person name="Kishida Y."/>
            <person name="Kiyokawa C."/>
            <person name="Kohara M."/>
            <person name="Matsumoto M."/>
            <person name="Matsuno A."/>
            <person name="Nakazaki N."/>
            <person name="Shimpo S."/>
            <person name="Takeuchi C."/>
            <person name="Yamada M."/>
            <person name="Tabata S."/>
        </authorList>
    </citation>
    <scope>NUCLEOTIDE SEQUENCE [LARGE SCALE GENOMIC DNA]</scope>
    <source>
        <strain evidence="3">ATCC 29082 / PCC 7421</strain>
    </source>
</reference>
<proteinExistence type="predicted"/>
<dbReference type="AlphaFoldDB" id="Q7NI78"/>
<dbReference type="EnsemblBacteria" id="BAC90246">
    <property type="protein sequence ID" value="BAC90246"/>
    <property type="gene ID" value="BAC90246"/>
</dbReference>
<keyword evidence="3" id="KW-1185">Reference proteome</keyword>
<feature type="region of interest" description="Disordered" evidence="1">
    <location>
        <begin position="317"/>
        <end position="342"/>
    </location>
</feature>
<dbReference type="InParanoid" id="Q7NI78"/>
<dbReference type="EMBL" id="BA000045">
    <property type="protein sequence ID" value="BAC90246.1"/>
    <property type="molecule type" value="Genomic_DNA"/>
</dbReference>
<evidence type="ECO:0000256" key="1">
    <source>
        <dbReference type="SAM" id="MobiDB-lite"/>
    </source>
</evidence>
<dbReference type="Proteomes" id="UP000000557">
    <property type="component" value="Chromosome"/>
</dbReference>